<evidence type="ECO:0000256" key="8">
    <source>
        <dbReference type="ARBA" id="ARBA00063934"/>
    </source>
</evidence>
<organism evidence="13 14">
    <name type="scientific">Paenibacillus beijingensis</name>
    <dbReference type="NCBI Taxonomy" id="1126833"/>
    <lineage>
        <taxon>Bacteria</taxon>
        <taxon>Bacillati</taxon>
        <taxon>Bacillota</taxon>
        <taxon>Bacilli</taxon>
        <taxon>Bacillales</taxon>
        <taxon>Paenibacillaceae</taxon>
        <taxon>Paenibacillus</taxon>
    </lineage>
</organism>
<dbReference type="NCBIfam" id="TIGR01186">
    <property type="entry name" value="proV"/>
    <property type="match status" value="1"/>
</dbReference>
<dbReference type="PROSITE" id="PS50893">
    <property type="entry name" value="ABC_TRANSPORTER_2"/>
    <property type="match status" value="1"/>
</dbReference>
<dbReference type="Proteomes" id="UP000032633">
    <property type="component" value="Chromosome"/>
</dbReference>
<dbReference type="SMART" id="SM00382">
    <property type="entry name" value="AAA"/>
    <property type="match status" value="1"/>
</dbReference>
<dbReference type="KEGG" id="pbj:VN24_00600"/>
<feature type="domain" description="CBS" evidence="12">
    <location>
        <begin position="266"/>
        <end position="327"/>
    </location>
</feature>
<keyword evidence="4 10" id="KW-0547">Nucleotide-binding</keyword>
<evidence type="ECO:0000256" key="1">
    <source>
        <dbReference type="ARBA" id="ARBA00005417"/>
    </source>
</evidence>
<dbReference type="SUPFAM" id="SSF52540">
    <property type="entry name" value="P-loop containing nucleoside triphosphate hydrolases"/>
    <property type="match status" value="1"/>
</dbReference>
<evidence type="ECO:0000256" key="3">
    <source>
        <dbReference type="ARBA" id="ARBA00022737"/>
    </source>
</evidence>
<evidence type="ECO:0000256" key="5">
    <source>
        <dbReference type="ARBA" id="ARBA00022840"/>
    </source>
</evidence>
<comment type="subunit">
    <text evidence="10">The complex is probably composed of two ATP-binding proteins, two transmembrane proteins and a solute-binding protein.</text>
</comment>
<dbReference type="GO" id="GO:0031460">
    <property type="term" value="P:glycine betaine transport"/>
    <property type="evidence" value="ECO:0007669"/>
    <property type="project" value="InterPro"/>
</dbReference>
<evidence type="ECO:0000259" key="12">
    <source>
        <dbReference type="PROSITE" id="PS51371"/>
    </source>
</evidence>
<name>A0A0D5NE12_9BACL</name>
<keyword evidence="10" id="KW-0472">Membrane</keyword>
<dbReference type="EMBL" id="CP011058">
    <property type="protein sequence ID" value="AJY73400.1"/>
    <property type="molecule type" value="Genomic_DNA"/>
</dbReference>
<dbReference type="InterPro" id="IPR017871">
    <property type="entry name" value="ABC_transporter-like_CS"/>
</dbReference>
<dbReference type="GO" id="GO:0016887">
    <property type="term" value="F:ATP hydrolysis activity"/>
    <property type="evidence" value="ECO:0007669"/>
    <property type="project" value="UniProtKB-UniRule"/>
</dbReference>
<comment type="catalytic activity">
    <reaction evidence="7">
        <text>a quaternary ammonium(out) + ATP + H2O = a quaternary ammonium(in) + ADP + phosphate + H(+)</text>
        <dbReference type="Rhea" id="RHEA:11036"/>
        <dbReference type="ChEBI" id="CHEBI:15377"/>
        <dbReference type="ChEBI" id="CHEBI:15378"/>
        <dbReference type="ChEBI" id="CHEBI:30616"/>
        <dbReference type="ChEBI" id="CHEBI:35267"/>
        <dbReference type="ChEBI" id="CHEBI:43474"/>
        <dbReference type="ChEBI" id="CHEBI:456216"/>
        <dbReference type="EC" id="7.6.2.9"/>
    </reaction>
</comment>
<dbReference type="PROSITE" id="PS00211">
    <property type="entry name" value="ABC_TRANSPORTER_1"/>
    <property type="match status" value="1"/>
</dbReference>
<dbReference type="Pfam" id="PF00005">
    <property type="entry name" value="ABC_tran"/>
    <property type="match status" value="1"/>
</dbReference>
<keyword evidence="10" id="KW-0997">Cell inner membrane</keyword>
<evidence type="ECO:0000259" key="11">
    <source>
        <dbReference type="PROSITE" id="PS50893"/>
    </source>
</evidence>
<reference evidence="14" key="2">
    <citation type="submission" date="2015-03" db="EMBL/GenBank/DDBJ databases">
        <title>Genome sequence of Paenibacillus beijingensis strain DSM 24997T.</title>
        <authorList>
            <person name="Kwak Y."/>
            <person name="Shin J.-H."/>
        </authorList>
    </citation>
    <scope>NUCLEOTIDE SEQUENCE [LARGE SCALE GENOMIC DNA]</scope>
    <source>
        <strain evidence="14">DSM 24997</strain>
    </source>
</reference>
<keyword evidence="2 10" id="KW-0813">Transport</keyword>
<dbReference type="PANTHER" id="PTHR43117:SF4">
    <property type="entry name" value="OSMOPROTECTANT IMPORT ATP-BINDING PROTEIN OSMV"/>
    <property type="match status" value="1"/>
</dbReference>
<dbReference type="GO" id="GO:0015418">
    <property type="term" value="F:ABC-type quaternary ammonium compound transporting activity"/>
    <property type="evidence" value="ECO:0007669"/>
    <property type="project" value="UniProtKB-EC"/>
</dbReference>
<reference evidence="13 14" key="1">
    <citation type="journal article" date="2015" name="J. Biotechnol.">
        <title>Complete genome sequence of Paenibacillus beijingensis 7188(T) (=DSM 24997(T)), a novel rhizobacterium from jujube garden soil.</title>
        <authorList>
            <person name="Kwak Y."/>
            <person name="Shin J.H."/>
        </authorList>
    </citation>
    <scope>NUCLEOTIDE SEQUENCE [LARGE SCALE GENOMIC DNA]</scope>
    <source>
        <strain evidence="13 14">DSM 24997</strain>
    </source>
</reference>
<keyword evidence="3" id="KW-0677">Repeat</keyword>
<evidence type="ECO:0000256" key="7">
    <source>
        <dbReference type="ARBA" id="ARBA00052482"/>
    </source>
</evidence>
<dbReference type="Gene3D" id="3.40.50.300">
    <property type="entry name" value="P-loop containing nucleotide triphosphate hydrolases"/>
    <property type="match status" value="1"/>
</dbReference>
<dbReference type="GO" id="GO:0005524">
    <property type="term" value="F:ATP binding"/>
    <property type="evidence" value="ECO:0007669"/>
    <property type="project" value="UniProtKB-UniRule"/>
</dbReference>
<keyword evidence="6 9" id="KW-0129">CBS domain</keyword>
<dbReference type="STRING" id="1126833.VN24_00600"/>
<protein>
    <recommendedName>
        <fullName evidence="10">Quaternary amine transport ATP-binding protein</fullName>
        <ecNumber evidence="10">7.6.2.9</ecNumber>
    </recommendedName>
</protein>
<dbReference type="SUPFAM" id="SSF54631">
    <property type="entry name" value="CBS-domain pair"/>
    <property type="match status" value="1"/>
</dbReference>
<dbReference type="InterPro" id="IPR003593">
    <property type="entry name" value="AAA+_ATPase"/>
</dbReference>
<dbReference type="InterPro" id="IPR005892">
    <property type="entry name" value="Gly-betaine_transp_ATP-bd"/>
</dbReference>
<keyword evidence="14" id="KW-1185">Reference proteome</keyword>
<keyword evidence="5 10" id="KW-0067">ATP-binding</keyword>
<evidence type="ECO:0000256" key="6">
    <source>
        <dbReference type="ARBA" id="ARBA00023122"/>
    </source>
</evidence>
<feature type="domain" description="ABC transporter" evidence="11">
    <location>
        <begin position="4"/>
        <end position="240"/>
    </location>
</feature>
<dbReference type="InterPro" id="IPR003439">
    <property type="entry name" value="ABC_transporter-like_ATP-bd"/>
</dbReference>
<dbReference type="AlphaFoldDB" id="A0A0D5NE12"/>
<dbReference type="RefSeq" id="WP_045668835.1">
    <property type="nucleotide sequence ID" value="NZ_CP011058.1"/>
</dbReference>
<dbReference type="GO" id="GO:0005886">
    <property type="term" value="C:plasma membrane"/>
    <property type="evidence" value="ECO:0007669"/>
    <property type="project" value="UniProtKB-SubCell"/>
</dbReference>
<keyword evidence="10" id="KW-1003">Cell membrane</keyword>
<evidence type="ECO:0000256" key="10">
    <source>
        <dbReference type="RuleBase" id="RU369116"/>
    </source>
</evidence>
<dbReference type="PANTHER" id="PTHR43117">
    <property type="entry name" value="OSMOPROTECTANT IMPORT ATP-BINDING PROTEIN OSMV"/>
    <property type="match status" value="1"/>
</dbReference>
<sequence>MSGIEFRNVSKSYPGSNRPAIQNVSFTVESGQFIVLLGSSGCGKTTLLKMVNRLYEQSEGQILIDGEDTKSVSLNDLRRRIGYVIQQSGLFPHMTVEQNISVVPEMLGWDKARISARIDELLELVHLEPKVYRKRYPRQMSGGQQQRVGLARALAADPPFMLMDEPFGAIDAITRTKLQDELVSIQKKLHKTILFVTHDVEEALRMADKIIILKDGDIVQYDTPLEILLNPKNDFVKNLTGGHDLIRQISLINVTDVMEKLDAPYMKPEKAAVSENSDLKTVLTLLLREGEEALHVVNEAGYAVGRVTLSDLQKLWSPAKEKVANSL</sequence>
<proteinExistence type="inferred from homology"/>
<dbReference type="FunFam" id="3.40.50.300:FF:000425">
    <property type="entry name" value="Probable ABC transporter, ATP-binding subunit"/>
    <property type="match status" value="1"/>
</dbReference>
<dbReference type="HOGENOM" id="CLU_000604_1_5_9"/>
<gene>
    <name evidence="13" type="ORF">VN24_00600</name>
</gene>
<evidence type="ECO:0000256" key="9">
    <source>
        <dbReference type="PROSITE-ProRule" id="PRU00703"/>
    </source>
</evidence>
<comment type="similarity">
    <text evidence="1 10">Belongs to the ABC transporter superfamily.</text>
</comment>
<dbReference type="PROSITE" id="PS51371">
    <property type="entry name" value="CBS"/>
    <property type="match status" value="1"/>
</dbReference>
<dbReference type="OrthoDB" id="9802264at2"/>
<evidence type="ECO:0000256" key="2">
    <source>
        <dbReference type="ARBA" id="ARBA00022448"/>
    </source>
</evidence>
<comment type="subunit">
    <text evidence="8">The complex is composed of two ATP-binding proteins (OpuCA), two transmembrane proteins (OpuCB and OpuCD) and a solute-binding protein (OpuCC).</text>
</comment>
<evidence type="ECO:0000256" key="4">
    <source>
        <dbReference type="ARBA" id="ARBA00022741"/>
    </source>
</evidence>
<comment type="subcellular location">
    <subcellularLocation>
        <location evidence="10">Cell inner membrane</location>
        <topology evidence="10">Peripheral membrane protein</topology>
    </subcellularLocation>
</comment>
<dbReference type="GO" id="GO:0006865">
    <property type="term" value="P:amino acid transport"/>
    <property type="evidence" value="ECO:0007669"/>
    <property type="project" value="UniProtKB-UniRule"/>
</dbReference>
<dbReference type="EC" id="7.6.2.9" evidence="10"/>
<dbReference type="InterPro" id="IPR046342">
    <property type="entry name" value="CBS_dom_sf"/>
</dbReference>
<dbReference type="InterPro" id="IPR027417">
    <property type="entry name" value="P-loop_NTPase"/>
</dbReference>
<dbReference type="InterPro" id="IPR000644">
    <property type="entry name" value="CBS_dom"/>
</dbReference>
<evidence type="ECO:0000313" key="14">
    <source>
        <dbReference type="Proteomes" id="UP000032633"/>
    </source>
</evidence>
<dbReference type="PATRIC" id="fig|1126833.4.peg.140"/>
<evidence type="ECO:0000313" key="13">
    <source>
        <dbReference type="EMBL" id="AJY73400.1"/>
    </source>
</evidence>
<accession>A0A0D5NE12</accession>